<dbReference type="OrthoDB" id="6152532at2759"/>
<evidence type="ECO:0000313" key="4">
    <source>
        <dbReference type="RefSeq" id="XP_028150549.1"/>
    </source>
</evidence>
<dbReference type="InParanoid" id="A0A6P7GLK1"/>
<gene>
    <name evidence="4" type="primary">LOC114343904</name>
</gene>
<dbReference type="InterPro" id="IPR000219">
    <property type="entry name" value="DH_dom"/>
</dbReference>
<dbReference type="GO" id="GO:0005085">
    <property type="term" value="F:guanyl-nucleotide exchange factor activity"/>
    <property type="evidence" value="ECO:0007669"/>
    <property type="project" value="UniProtKB-KW"/>
</dbReference>
<proteinExistence type="predicted"/>
<feature type="compositionally biased region" description="Basic and acidic residues" evidence="2">
    <location>
        <begin position="42"/>
        <end position="54"/>
    </location>
</feature>
<dbReference type="Gene3D" id="2.30.29.30">
    <property type="entry name" value="Pleckstrin-homology domain (PH domain)/Phosphotyrosine-binding domain (PTB)"/>
    <property type="match status" value="1"/>
</dbReference>
<keyword evidence="1" id="KW-0344">Guanine-nucleotide releasing factor</keyword>
<feature type="compositionally biased region" description="Polar residues" evidence="2">
    <location>
        <begin position="31"/>
        <end position="41"/>
    </location>
</feature>
<organism evidence="4">
    <name type="scientific">Diabrotica virgifera virgifera</name>
    <name type="common">western corn rootworm</name>
    <dbReference type="NCBI Taxonomy" id="50390"/>
    <lineage>
        <taxon>Eukaryota</taxon>
        <taxon>Metazoa</taxon>
        <taxon>Ecdysozoa</taxon>
        <taxon>Arthropoda</taxon>
        <taxon>Hexapoda</taxon>
        <taxon>Insecta</taxon>
        <taxon>Pterygota</taxon>
        <taxon>Neoptera</taxon>
        <taxon>Endopterygota</taxon>
        <taxon>Coleoptera</taxon>
        <taxon>Polyphaga</taxon>
        <taxon>Cucujiformia</taxon>
        <taxon>Chrysomeloidea</taxon>
        <taxon>Chrysomelidae</taxon>
        <taxon>Galerucinae</taxon>
        <taxon>Diabroticina</taxon>
        <taxon>Diabroticites</taxon>
        <taxon>Diabrotica</taxon>
    </lineage>
</organism>
<dbReference type="InterPro" id="IPR035899">
    <property type="entry name" value="DBL_dom_sf"/>
</dbReference>
<dbReference type="RefSeq" id="XP_028150549.1">
    <property type="nucleotide sequence ID" value="XM_028294748.1"/>
</dbReference>
<dbReference type="PANTHER" id="PTHR22826:SF106">
    <property type="entry name" value="TRIO, ISOFORM A"/>
    <property type="match status" value="1"/>
</dbReference>
<feature type="domain" description="DH" evidence="3">
    <location>
        <begin position="458"/>
        <end position="631"/>
    </location>
</feature>
<dbReference type="InterPro" id="IPR011993">
    <property type="entry name" value="PH-like_dom_sf"/>
</dbReference>
<dbReference type="PROSITE" id="PS50010">
    <property type="entry name" value="DH_2"/>
    <property type="match status" value="1"/>
</dbReference>
<dbReference type="CDD" id="cd00160">
    <property type="entry name" value="RhoGEF"/>
    <property type="match status" value="1"/>
</dbReference>
<dbReference type="PANTHER" id="PTHR22826">
    <property type="entry name" value="RHO GUANINE EXCHANGE FACTOR-RELATED"/>
    <property type="match status" value="1"/>
</dbReference>
<dbReference type="Pfam" id="PF00621">
    <property type="entry name" value="RhoGEF"/>
    <property type="match status" value="1"/>
</dbReference>
<dbReference type="InterPro" id="IPR051336">
    <property type="entry name" value="RhoGEF_Guanine_NuclExch_SF"/>
</dbReference>
<evidence type="ECO:0000256" key="1">
    <source>
        <dbReference type="ARBA" id="ARBA00022658"/>
    </source>
</evidence>
<name>A0A6P7GLK1_DIAVI</name>
<dbReference type="GO" id="GO:0007411">
    <property type="term" value="P:axon guidance"/>
    <property type="evidence" value="ECO:0007669"/>
    <property type="project" value="TreeGrafter"/>
</dbReference>
<sequence length="810" mass="94567">METSSTKKTSKSGDVSLLKKLFDIRRPAKVQNATFPRTTGKSSEEEPTGKERLFVRNQSYRKKSLKNKYKKQNSEVNNVDSNEHEHGANVKKLCQQFEQTEIKSAEDKSDTLADSSRADDKILKQSISNVEVKRRNSGINYKQKRENKIKSFVEAENEDATEEYRKSLISQMDMEIAHMREDGFIDDEDNFMTDAPHTVLDETSPLFSEVNSDYLVSNKNLEEPMNLDPDINTFCTDITTVAENELSDFHDDAKCHQDILRLNSYEEFTESLGDDLENGLFVVEAYNDDGRELIEVQVMIDRRPVSMDKEGLTDAIKDSEMVFYENVDRTYNCIRNELTEYIDQNKSEQCAGASRNLEENIYENIETPSEETKEPLMMFAPMSNRSTIYSVTSQESSVFDTDDEGIELGRNKEVYSSVRRETFCDDKGIVRIERVAFSDNHPFPSFVTRSESTASLKRLEYIIDEIKSTERKYVEDLAKVVKTYKPWIERHTPVELKDYHGYLFGNIDKIHRRQRKFLEDLNKCGRDVNEVVGCFIKHELLFEMYPHYFRNKPKADNLLKEFSPIIKEMQEKYGERLDFSAYLLTPVQRLGKYILLLEQIEKQLKKLELPVDNTQTALAIVREEMSKGNDSVAIESIENSPISKMDYGSFKMREMFSITKPRKVECMVFLFTNVLVFTTCDPGKKSTHRSFKPNHGSSLQHHRQTRLEVFYYYDHIKMNDLRIATFNDFIIHLTDFTKSKKKQNSSKYTYILEAKSEKIWRTWKEMIEKILWDQLRKTKETLMSDKIPKTINVRDRNRTKSTGSSVFYCE</sequence>
<dbReference type="AlphaFoldDB" id="A0A6P7GLK1"/>
<dbReference type="Gene3D" id="1.20.900.10">
    <property type="entry name" value="Dbl homology (DH) domain"/>
    <property type="match status" value="1"/>
</dbReference>
<evidence type="ECO:0000259" key="3">
    <source>
        <dbReference type="PROSITE" id="PS50010"/>
    </source>
</evidence>
<feature type="region of interest" description="Disordered" evidence="2">
    <location>
        <begin position="1"/>
        <end position="87"/>
    </location>
</feature>
<dbReference type="SUPFAM" id="SSF50729">
    <property type="entry name" value="PH domain-like"/>
    <property type="match status" value="1"/>
</dbReference>
<dbReference type="GO" id="GO:0019898">
    <property type="term" value="C:extrinsic component of membrane"/>
    <property type="evidence" value="ECO:0007669"/>
    <property type="project" value="TreeGrafter"/>
</dbReference>
<dbReference type="GO" id="GO:0005737">
    <property type="term" value="C:cytoplasm"/>
    <property type="evidence" value="ECO:0007669"/>
    <property type="project" value="TreeGrafter"/>
</dbReference>
<feature type="compositionally biased region" description="Basic residues" evidence="2">
    <location>
        <begin position="59"/>
        <end position="71"/>
    </location>
</feature>
<dbReference type="SUPFAM" id="SSF48065">
    <property type="entry name" value="DBL homology domain (DH-domain)"/>
    <property type="match status" value="1"/>
</dbReference>
<accession>A0A6P7GLK1</accession>
<evidence type="ECO:0000256" key="2">
    <source>
        <dbReference type="SAM" id="MobiDB-lite"/>
    </source>
</evidence>
<reference evidence="4" key="1">
    <citation type="submission" date="2025-08" db="UniProtKB">
        <authorList>
            <consortium name="RefSeq"/>
        </authorList>
    </citation>
    <scope>IDENTIFICATION</scope>
    <source>
        <tissue evidence="4">Whole insect</tissue>
    </source>
</reference>
<protein>
    <submittedName>
        <fullName evidence="4">Uncharacterized protein LOC114343904 isoform X1</fullName>
    </submittedName>
</protein>
<dbReference type="SMART" id="SM00325">
    <property type="entry name" value="RhoGEF"/>
    <property type="match status" value="1"/>
</dbReference>